<reference evidence="4" key="1">
    <citation type="journal article" date="2023" name="Plant Biotechnol. J.">
        <title>Chromosome-level wild Hevea brasiliensis genome provides new tools for genomic-assisted breeding and valuable loci to elevate rubber yield.</title>
        <authorList>
            <person name="Cheng H."/>
            <person name="Song X."/>
            <person name="Hu Y."/>
            <person name="Wu T."/>
            <person name="Yang Q."/>
            <person name="An Z."/>
            <person name="Feng S."/>
            <person name="Deng Z."/>
            <person name="Wu W."/>
            <person name="Zeng X."/>
            <person name="Tu M."/>
            <person name="Wang X."/>
            <person name="Huang H."/>
        </authorList>
    </citation>
    <scope>NUCLEOTIDE SEQUENCE</scope>
    <source>
        <strain evidence="4">MT/VB/25A 57/8</strain>
    </source>
</reference>
<dbReference type="EMBL" id="JARPOI010000009">
    <property type="protein sequence ID" value="KAJ9172383.1"/>
    <property type="molecule type" value="Genomic_DNA"/>
</dbReference>
<comment type="caution">
    <text evidence="4">The sequence shown here is derived from an EMBL/GenBank/DDBJ whole genome shotgun (WGS) entry which is preliminary data.</text>
</comment>
<keyword evidence="3" id="KW-0732">Signal</keyword>
<evidence type="ECO:0000256" key="3">
    <source>
        <dbReference type="SAM" id="SignalP"/>
    </source>
</evidence>
<feature type="transmembrane region" description="Helical" evidence="2">
    <location>
        <begin position="101"/>
        <end position="125"/>
    </location>
</feature>
<organism evidence="4 5">
    <name type="scientific">Hevea brasiliensis</name>
    <name type="common">Para rubber tree</name>
    <name type="synonym">Siphonia brasiliensis</name>
    <dbReference type="NCBI Taxonomy" id="3981"/>
    <lineage>
        <taxon>Eukaryota</taxon>
        <taxon>Viridiplantae</taxon>
        <taxon>Streptophyta</taxon>
        <taxon>Embryophyta</taxon>
        <taxon>Tracheophyta</taxon>
        <taxon>Spermatophyta</taxon>
        <taxon>Magnoliopsida</taxon>
        <taxon>eudicotyledons</taxon>
        <taxon>Gunneridae</taxon>
        <taxon>Pentapetalae</taxon>
        <taxon>rosids</taxon>
        <taxon>fabids</taxon>
        <taxon>Malpighiales</taxon>
        <taxon>Euphorbiaceae</taxon>
        <taxon>Crotonoideae</taxon>
        <taxon>Micrandreae</taxon>
        <taxon>Hevea</taxon>
    </lineage>
</organism>
<evidence type="ECO:0000313" key="5">
    <source>
        <dbReference type="Proteomes" id="UP001174677"/>
    </source>
</evidence>
<dbReference type="PANTHER" id="PTHR36735">
    <property type="entry name" value="TRANSMEMBRANE PROTEIN"/>
    <property type="match status" value="1"/>
</dbReference>
<dbReference type="Proteomes" id="UP001174677">
    <property type="component" value="Chromosome 9"/>
</dbReference>
<protein>
    <recommendedName>
        <fullName evidence="6">Transmembrane protein</fullName>
    </recommendedName>
</protein>
<evidence type="ECO:0000256" key="1">
    <source>
        <dbReference type="SAM" id="MobiDB-lite"/>
    </source>
</evidence>
<evidence type="ECO:0008006" key="6">
    <source>
        <dbReference type="Google" id="ProtNLM"/>
    </source>
</evidence>
<feature type="signal peptide" evidence="3">
    <location>
        <begin position="1"/>
        <end position="19"/>
    </location>
</feature>
<feature type="region of interest" description="Disordered" evidence="1">
    <location>
        <begin position="136"/>
        <end position="172"/>
    </location>
</feature>
<feature type="chain" id="PRO_5046970241" description="Transmembrane protein" evidence="3">
    <location>
        <begin position="20"/>
        <end position="172"/>
    </location>
</feature>
<accession>A0ABQ9LXW5</accession>
<dbReference type="PANTHER" id="PTHR36735:SF1">
    <property type="entry name" value="TRANSMEMBRANE PROTEIN"/>
    <property type="match status" value="1"/>
</dbReference>
<sequence length="172" mass="19119">MPITMAMACLFLPPTPLLSITTTKSPRSSLFTTHKVALRFTSSSTPLRPKIAFHFHKILQRKTHVWRIYAAAEEALPSDTITPLESSQRIVSSTDDGTASIISALLFVAFVVLSVLTIGVIYLGVTDFLEKRQTEKFEKEETAKKNKNGKKIKVRARAGPRGFGQKINEDDD</sequence>
<keyword evidence="2" id="KW-1133">Transmembrane helix</keyword>
<evidence type="ECO:0000256" key="2">
    <source>
        <dbReference type="SAM" id="Phobius"/>
    </source>
</evidence>
<keyword evidence="2" id="KW-0472">Membrane</keyword>
<keyword evidence="5" id="KW-1185">Reference proteome</keyword>
<gene>
    <name evidence="4" type="ORF">P3X46_015627</name>
</gene>
<name>A0ABQ9LXW5_HEVBR</name>
<evidence type="ECO:0000313" key="4">
    <source>
        <dbReference type="EMBL" id="KAJ9172383.1"/>
    </source>
</evidence>
<proteinExistence type="predicted"/>
<keyword evidence="2" id="KW-0812">Transmembrane</keyword>
<feature type="compositionally biased region" description="Basic residues" evidence="1">
    <location>
        <begin position="145"/>
        <end position="158"/>
    </location>
</feature>